<dbReference type="PANTHER" id="PTHR43851">
    <property type="match status" value="1"/>
</dbReference>
<evidence type="ECO:0000256" key="1">
    <source>
        <dbReference type="ARBA" id="ARBA00009670"/>
    </source>
</evidence>
<keyword evidence="4" id="KW-0067">ATP-binding</keyword>
<dbReference type="GO" id="GO:0005524">
    <property type="term" value="F:ATP binding"/>
    <property type="evidence" value="ECO:0007669"/>
    <property type="project" value="UniProtKB-KW"/>
</dbReference>
<evidence type="ECO:0000256" key="3">
    <source>
        <dbReference type="ARBA" id="ARBA00022741"/>
    </source>
</evidence>
<dbReference type="CDD" id="cd13970">
    <property type="entry name" value="ABC1_ADCK3"/>
    <property type="match status" value="1"/>
</dbReference>
<dbReference type="GO" id="GO:0006744">
    <property type="term" value="P:ubiquinone biosynthetic process"/>
    <property type="evidence" value="ECO:0007669"/>
    <property type="project" value="TreeGrafter"/>
</dbReference>
<dbReference type="InterPro" id="IPR051409">
    <property type="entry name" value="Atypical_kinase_ADCK"/>
</dbReference>
<feature type="domain" description="ABC1 atypical kinase-like" evidence="5">
    <location>
        <begin position="104"/>
        <end position="355"/>
    </location>
</feature>
<evidence type="ECO:0000313" key="6">
    <source>
        <dbReference type="EMBL" id="QHG09322.1"/>
    </source>
</evidence>
<dbReference type="PANTHER" id="PTHR43851:SF3">
    <property type="entry name" value="COENZYME Q8"/>
    <property type="match status" value="1"/>
</dbReference>
<evidence type="ECO:0000256" key="4">
    <source>
        <dbReference type="ARBA" id="ARBA00022840"/>
    </source>
</evidence>
<keyword evidence="6" id="KW-0418">Kinase</keyword>
<dbReference type="Pfam" id="PF03109">
    <property type="entry name" value="ABC1"/>
    <property type="match status" value="1"/>
</dbReference>
<dbReference type="InterPro" id="IPR011009">
    <property type="entry name" value="Kinase-like_dom_sf"/>
</dbReference>
<dbReference type="InterPro" id="IPR034646">
    <property type="entry name" value="ADCK3_dom"/>
</dbReference>
<proteinExistence type="inferred from homology"/>
<dbReference type="AlphaFoldDB" id="A0A6P1KF90"/>
<dbReference type="SUPFAM" id="SSF56112">
    <property type="entry name" value="Protein kinase-like (PK-like)"/>
    <property type="match status" value="1"/>
</dbReference>
<name>A0A6P1KF90_FAUOS</name>
<dbReference type="EMBL" id="CP047226">
    <property type="protein sequence ID" value="QHG09322.1"/>
    <property type="molecule type" value="Genomic_DNA"/>
</dbReference>
<sequence>MANPQNYDNQPLEQLKTSALDRRLSIAKASLNIGRRWATNSAFGLFKSKEEKAVQKQAFMREQAQYLVDELGKLKGSVVKIGQMLALYGEHFLPPEITEALQTLNSQTTAFSWSIIESALRTELGDTIHEFDIDHTPIGTASLSQVHRAVHKATGEQVVFKVQYPNIADAVDSDLDLFRQLLKVTNVVPQTRQLDAWFEEIRDLLHHEVNYLLEADTTELFFQRFVGDSRYVVPRILKAYSTDRLLCMTYEDGVSILDEQVFALPQERRNAIGQASIEIMLREIFEWGDMQTDPNFGNYLIRLAQKPNTQQPDTQLDQLVLLDFGAIRQFDDNLLLIARNLLLAGFFHDRGKMRQAIEQAGEYFGFFANLSDSVKNDMVELCLLASEPFSLPSRNPTIPPNVLDVHGNYIWAESDLHNRVIKLASKSATSKSFSVPPKELMFISRKFIGAYTFMTVLDARTKAHDLMATFTSEDWA</sequence>
<comment type="similarity">
    <text evidence="1">Belongs to the protein kinase superfamily. ADCK protein kinase family.</text>
</comment>
<reference evidence="6" key="1">
    <citation type="journal article" date="2020" name="Microbiol. Resour. Announc.">
        <title>Complete Genome Sequence of Moraxella osloensis Strain YV1, Isolated from an Australian Wastewater Treatment Plant.</title>
        <authorList>
            <person name="Batinovic S."/>
            <person name="Rice D.T.F."/>
            <person name="Seviour R.J."/>
            <person name="Petrovski S."/>
        </authorList>
    </citation>
    <scope>NUCLEOTIDE SEQUENCE</scope>
    <source>
        <strain evidence="6">YV1</strain>
    </source>
</reference>
<dbReference type="GO" id="GO:0016301">
    <property type="term" value="F:kinase activity"/>
    <property type="evidence" value="ECO:0007669"/>
    <property type="project" value="UniProtKB-KW"/>
</dbReference>
<dbReference type="InterPro" id="IPR004147">
    <property type="entry name" value="ABC1_dom"/>
</dbReference>
<organism evidence="6">
    <name type="scientific">Faucicola osloensis</name>
    <name type="common">Moraxella osloensis</name>
    <dbReference type="NCBI Taxonomy" id="34062"/>
    <lineage>
        <taxon>Bacteria</taxon>
        <taxon>Pseudomonadati</taxon>
        <taxon>Pseudomonadota</taxon>
        <taxon>Gammaproteobacteria</taxon>
        <taxon>Moraxellales</taxon>
        <taxon>Moraxellaceae</taxon>
        <taxon>Faucicola</taxon>
    </lineage>
</organism>
<keyword evidence="2" id="KW-0808">Transferase</keyword>
<keyword evidence="3" id="KW-0547">Nucleotide-binding</keyword>
<accession>A0A6P1KF90</accession>
<gene>
    <name evidence="6" type="ORF">GSF12_05145</name>
</gene>
<protein>
    <submittedName>
        <fullName evidence="6">AarF/ABC1/UbiB kinase family protein</fullName>
    </submittedName>
</protein>
<evidence type="ECO:0000256" key="2">
    <source>
        <dbReference type="ARBA" id="ARBA00022679"/>
    </source>
</evidence>
<evidence type="ECO:0000259" key="5">
    <source>
        <dbReference type="Pfam" id="PF03109"/>
    </source>
</evidence>